<dbReference type="eggNOG" id="ENOG502T5KA">
    <property type="taxonomic scope" value="Eukaryota"/>
</dbReference>
<feature type="region of interest" description="Disordered" evidence="1">
    <location>
        <begin position="228"/>
        <end position="252"/>
    </location>
</feature>
<reference evidence="2 3" key="1">
    <citation type="journal article" date="2009" name="Nature">
        <title>Evolution of pathogenicity and sexual reproduction in eight Candida genomes.</title>
        <authorList>
            <person name="Butler G."/>
            <person name="Rasmussen M.D."/>
            <person name="Lin M.F."/>
            <person name="Santos M.A."/>
            <person name="Sakthikumar S."/>
            <person name="Munro C.A."/>
            <person name="Rheinbay E."/>
            <person name="Grabherr M."/>
            <person name="Forche A."/>
            <person name="Reedy J.L."/>
            <person name="Agrafioti I."/>
            <person name="Arnaud M.B."/>
            <person name="Bates S."/>
            <person name="Brown A.J."/>
            <person name="Brunke S."/>
            <person name="Costanzo M.C."/>
            <person name="Fitzpatrick D.A."/>
            <person name="de Groot P.W."/>
            <person name="Harris D."/>
            <person name="Hoyer L.L."/>
            <person name="Hube B."/>
            <person name="Klis F.M."/>
            <person name="Kodira C."/>
            <person name="Lennard N."/>
            <person name="Logue M.E."/>
            <person name="Martin R."/>
            <person name="Neiman A.M."/>
            <person name="Nikolaou E."/>
            <person name="Quail M.A."/>
            <person name="Quinn J."/>
            <person name="Santos M.C."/>
            <person name="Schmitzberger F.F."/>
            <person name="Sherlock G."/>
            <person name="Shah P."/>
            <person name="Silverstein K.A."/>
            <person name="Skrzypek M.S."/>
            <person name="Soll D."/>
            <person name="Staggs R."/>
            <person name="Stansfield I."/>
            <person name="Stumpf M.P."/>
            <person name="Sudbery P.E."/>
            <person name="Srikantha T."/>
            <person name="Zeng Q."/>
            <person name="Berman J."/>
            <person name="Berriman M."/>
            <person name="Heitman J."/>
            <person name="Gow N.A."/>
            <person name="Lorenz M.C."/>
            <person name="Birren B.W."/>
            <person name="Kellis M."/>
            <person name="Cuomo C.A."/>
        </authorList>
    </citation>
    <scope>NUCLEOTIDE SEQUENCE [LARGE SCALE GENOMIC DNA]</scope>
    <source>
        <strain evidence="3">ATCC MYA-3404 / T1</strain>
    </source>
</reference>
<name>C5M6C6_CANTT</name>
<proteinExistence type="predicted"/>
<dbReference type="STRING" id="294747.C5M6C6"/>
<dbReference type="HOGENOM" id="CLU_644044_0_0_1"/>
<accession>C5M6C6</accession>
<dbReference type="Proteomes" id="UP000002037">
    <property type="component" value="Unassembled WGS sequence"/>
</dbReference>
<evidence type="ECO:0000313" key="3">
    <source>
        <dbReference type="Proteomes" id="UP000002037"/>
    </source>
</evidence>
<evidence type="ECO:0000313" key="2">
    <source>
        <dbReference type="EMBL" id="EER34546.1"/>
    </source>
</evidence>
<dbReference type="OrthoDB" id="4024176at2759"/>
<dbReference type="VEuPathDB" id="FungiDB:CTRG_01407"/>
<protein>
    <submittedName>
        <fullName evidence="2">Uncharacterized protein</fullName>
    </submittedName>
</protein>
<keyword evidence="3" id="KW-1185">Reference proteome</keyword>
<gene>
    <name evidence="2" type="ORF">CTRG_01407</name>
</gene>
<organism evidence="2 3">
    <name type="scientific">Candida tropicalis (strain ATCC MYA-3404 / T1)</name>
    <name type="common">Yeast</name>
    <dbReference type="NCBI Taxonomy" id="294747"/>
    <lineage>
        <taxon>Eukaryota</taxon>
        <taxon>Fungi</taxon>
        <taxon>Dikarya</taxon>
        <taxon>Ascomycota</taxon>
        <taxon>Saccharomycotina</taxon>
        <taxon>Pichiomycetes</taxon>
        <taxon>Debaryomycetaceae</taxon>
        <taxon>Candida/Lodderomyces clade</taxon>
        <taxon>Candida</taxon>
    </lineage>
</organism>
<dbReference type="RefSeq" id="XP_002547101.1">
    <property type="nucleotide sequence ID" value="XM_002547055.1"/>
</dbReference>
<evidence type="ECO:0000256" key="1">
    <source>
        <dbReference type="SAM" id="MobiDB-lite"/>
    </source>
</evidence>
<dbReference type="GeneID" id="8296468"/>
<dbReference type="KEGG" id="ctp:CTRG_01407"/>
<dbReference type="AlphaFoldDB" id="C5M6C6"/>
<sequence length="426" mass="48240">MVTSDHKPNLMFSQYEIANIKSVWLSLDLCENFSDSNICTKNSIPMFTYNKINMERFQIELGLNIFNSELTSRNVVRISNYNIGLLDRYSILLSNQNVELIKNDYQVDSFINLITIMIYHLEYGKSVPQDFIVQLAKINSRLYSINCRNYAILGNSLIKTIAFFSMRFNGDKRQIFSKFLSKLLTALVYYSHDSGIINIAQIHDHLSNGKSIHQTISNNLHDNQIHPTLTNGSTSTISNSYSPPRKSSTMSIFSQPSECTEDSSLLSLTMGDNNSEISSEIPPDEQSIIANMTKPINFNFSEGIAEEVEVEEADPEAEEATITQSYDDGNIPDDSYDYLNSFGLSEIDNSPIQEPELPSNNDFDDLKSLESTKSNMSSFKNWNKFKRSKKEKKFVSKNLVRTQTNGSFNSISRRSVVGEDDGCVVM</sequence>
<dbReference type="EMBL" id="GG692396">
    <property type="protein sequence ID" value="EER34546.1"/>
    <property type="molecule type" value="Genomic_DNA"/>
</dbReference>